<reference evidence="1" key="1">
    <citation type="submission" date="2020-08" db="EMBL/GenBank/DDBJ databases">
        <title>Multicomponent nature underlies the extraordinary mechanical properties of spider dragline silk.</title>
        <authorList>
            <person name="Kono N."/>
            <person name="Nakamura H."/>
            <person name="Mori M."/>
            <person name="Yoshida Y."/>
            <person name="Ohtoshi R."/>
            <person name="Malay A.D."/>
            <person name="Moran D.A.P."/>
            <person name="Tomita M."/>
            <person name="Numata K."/>
            <person name="Arakawa K."/>
        </authorList>
    </citation>
    <scope>NUCLEOTIDE SEQUENCE</scope>
</reference>
<keyword evidence="2" id="KW-1185">Reference proteome</keyword>
<dbReference type="EMBL" id="BMAU01021052">
    <property type="protein sequence ID" value="GFX88437.1"/>
    <property type="molecule type" value="Genomic_DNA"/>
</dbReference>
<evidence type="ECO:0000313" key="2">
    <source>
        <dbReference type="Proteomes" id="UP000887159"/>
    </source>
</evidence>
<sequence>MASVLKTAQCVLWFHETKLPIYVQRTFRRCYGSKPPGAKSIQRWYEMLKETGSDKDFPRSGRSSMCEETIEHIRQSFQRSSTKSTCEASCEVNISQTNLRGTRLPVGIDVLVRCHAEDTSRHSARTEAVYDEWIPSNDVFEKCVVSTISSSA</sequence>
<dbReference type="AlphaFoldDB" id="A0A8X6RF94"/>
<evidence type="ECO:0000313" key="1">
    <source>
        <dbReference type="EMBL" id="GFX88437.1"/>
    </source>
</evidence>
<organism evidence="1 2">
    <name type="scientific">Trichonephila clavipes</name>
    <name type="common">Golden silk orbweaver</name>
    <name type="synonym">Nephila clavipes</name>
    <dbReference type="NCBI Taxonomy" id="2585209"/>
    <lineage>
        <taxon>Eukaryota</taxon>
        <taxon>Metazoa</taxon>
        <taxon>Ecdysozoa</taxon>
        <taxon>Arthropoda</taxon>
        <taxon>Chelicerata</taxon>
        <taxon>Arachnida</taxon>
        <taxon>Araneae</taxon>
        <taxon>Araneomorphae</taxon>
        <taxon>Entelegynae</taxon>
        <taxon>Araneoidea</taxon>
        <taxon>Nephilidae</taxon>
        <taxon>Trichonephila</taxon>
    </lineage>
</organism>
<proteinExistence type="predicted"/>
<gene>
    <name evidence="1" type="primary">AVEN_110332_1</name>
    <name evidence="1" type="ORF">TNCV_2279051</name>
</gene>
<comment type="caution">
    <text evidence="1">The sequence shown here is derived from an EMBL/GenBank/DDBJ whole genome shotgun (WGS) entry which is preliminary data.</text>
</comment>
<protein>
    <submittedName>
        <fullName evidence="1">DUF4817 domain-containing protein</fullName>
    </submittedName>
</protein>
<dbReference type="Proteomes" id="UP000887159">
    <property type="component" value="Unassembled WGS sequence"/>
</dbReference>
<name>A0A8X6RF94_TRICX</name>
<accession>A0A8X6RF94</accession>